<evidence type="ECO:0000313" key="2">
    <source>
        <dbReference type="Proteomes" id="UP000801492"/>
    </source>
</evidence>
<sequence length="401" mass="47181">MAERCEAVRNDYSKVKSKQKISNLLNDKRSTSENNVASNNHQELLAPKEHVLLTEQDVLEYNTQLESGISNIQPVTTKTGKLRQRMKWTNEINRTVMYCYYKATNGEKELLGYRSKMYNLFVNIHPQMKNVTEERIADQRRMIVVNNKIPQTILDELKDKVINTKNYKKYILQDKTLTDDKCRVCNQQQETIEHIIAGCSILASTDYIRRHDYVAKIVHQHLALHHNLIESKVPHYKYSPKILLENSNTKLYWNQSVITDRTINYNKPDIIFMNKEHKRTYLVEIADPLTNHLQRKHTEKIQKYIELAAEIKDMWEQREVKIIPVILSTTAVIPHTLHRAIQQLQMPEMIFKEMQKAVILDVNNNIYLELISLVEYLYLNHMQLIGSEEILILRLSTITII</sequence>
<protein>
    <submittedName>
        <fullName evidence="1">Uncharacterized protein</fullName>
    </submittedName>
</protein>
<reference evidence="1" key="1">
    <citation type="submission" date="2019-08" db="EMBL/GenBank/DDBJ databases">
        <title>The genome of the North American firefly Photinus pyralis.</title>
        <authorList>
            <consortium name="Photinus pyralis genome working group"/>
            <person name="Fallon T.R."/>
            <person name="Sander Lower S.E."/>
            <person name="Weng J.-K."/>
        </authorList>
    </citation>
    <scope>NUCLEOTIDE SEQUENCE</scope>
    <source>
        <strain evidence="1">TRF0915ILg1</strain>
        <tissue evidence="1">Whole body</tissue>
    </source>
</reference>
<dbReference type="PANTHER" id="PTHR35450:SF2">
    <property type="entry name" value="REVERSE TRANSCRIPTASE DOMAIN-CONTAINING PROTEIN"/>
    <property type="match status" value="1"/>
</dbReference>
<comment type="caution">
    <text evidence="1">The sequence shown here is derived from an EMBL/GenBank/DDBJ whole genome shotgun (WGS) entry which is preliminary data.</text>
</comment>
<dbReference type="Proteomes" id="UP000801492">
    <property type="component" value="Unassembled WGS sequence"/>
</dbReference>
<keyword evidence="2" id="KW-1185">Reference proteome</keyword>
<gene>
    <name evidence="1" type="ORF">ILUMI_12577</name>
</gene>
<dbReference type="OrthoDB" id="5962029at2759"/>
<dbReference type="PANTHER" id="PTHR35450">
    <property type="entry name" value="REVERSE TRANSCRIPTASE DOMAIN-CONTAINING PROTEIN"/>
    <property type="match status" value="1"/>
</dbReference>
<dbReference type="AlphaFoldDB" id="A0A8K0G6M8"/>
<organism evidence="1 2">
    <name type="scientific">Ignelater luminosus</name>
    <name type="common">Cucubano</name>
    <name type="synonym">Pyrophorus luminosus</name>
    <dbReference type="NCBI Taxonomy" id="2038154"/>
    <lineage>
        <taxon>Eukaryota</taxon>
        <taxon>Metazoa</taxon>
        <taxon>Ecdysozoa</taxon>
        <taxon>Arthropoda</taxon>
        <taxon>Hexapoda</taxon>
        <taxon>Insecta</taxon>
        <taxon>Pterygota</taxon>
        <taxon>Neoptera</taxon>
        <taxon>Endopterygota</taxon>
        <taxon>Coleoptera</taxon>
        <taxon>Polyphaga</taxon>
        <taxon>Elateriformia</taxon>
        <taxon>Elateroidea</taxon>
        <taxon>Elateridae</taxon>
        <taxon>Agrypninae</taxon>
        <taxon>Pyrophorini</taxon>
        <taxon>Ignelater</taxon>
    </lineage>
</organism>
<name>A0A8K0G6M8_IGNLU</name>
<evidence type="ECO:0000313" key="1">
    <source>
        <dbReference type="EMBL" id="KAF2893595.1"/>
    </source>
</evidence>
<accession>A0A8K0G6M8</accession>
<dbReference type="EMBL" id="VTPC01007856">
    <property type="protein sequence ID" value="KAF2893595.1"/>
    <property type="molecule type" value="Genomic_DNA"/>
</dbReference>
<proteinExistence type="predicted"/>